<evidence type="ECO:0000256" key="1">
    <source>
        <dbReference type="ARBA" id="ARBA00023015"/>
    </source>
</evidence>
<evidence type="ECO:0000256" key="4">
    <source>
        <dbReference type="SAM" id="MobiDB-lite"/>
    </source>
</evidence>
<dbReference type="AlphaFoldDB" id="A0A2A2M230"/>
<comment type="caution">
    <text evidence="6">The sequence shown here is derived from an EMBL/GenBank/DDBJ whole genome shotgun (WGS) entry which is preliminary data.</text>
</comment>
<feature type="region of interest" description="Disordered" evidence="4">
    <location>
        <begin position="1"/>
        <end position="55"/>
    </location>
</feature>
<dbReference type="InterPro" id="IPR015927">
    <property type="entry name" value="Peptidase_S24_S26A/B/C"/>
</dbReference>
<evidence type="ECO:0000259" key="5">
    <source>
        <dbReference type="Pfam" id="PF00717"/>
    </source>
</evidence>
<protein>
    <recommendedName>
        <fullName evidence="5">Peptidase S24/S26A/S26B/S26C domain-containing protein</fullName>
    </recommendedName>
</protein>
<organism evidence="6 7">
    <name type="scientific">Diploscapter pachys</name>
    <dbReference type="NCBI Taxonomy" id="2018661"/>
    <lineage>
        <taxon>Eukaryota</taxon>
        <taxon>Metazoa</taxon>
        <taxon>Ecdysozoa</taxon>
        <taxon>Nematoda</taxon>
        <taxon>Chromadorea</taxon>
        <taxon>Rhabditida</taxon>
        <taxon>Rhabditina</taxon>
        <taxon>Rhabditomorpha</taxon>
        <taxon>Rhabditoidea</taxon>
        <taxon>Rhabditidae</taxon>
        <taxon>Diploscapter</taxon>
    </lineage>
</organism>
<evidence type="ECO:0000256" key="3">
    <source>
        <dbReference type="ARBA" id="ARBA00023163"/>
    </source>
</evidence>
<reference evidence="6 7" key="1">
    <citation type="journal article" date="2017" name="Curr. Biol.">
        <title>Genome architecture and evolution of a unichromosomal asexual nematode.</title>
        <authorList>
            <person name="Fradin H."/>
            <person name="Zegar C."/>
            <person name="Gutwein M."/>
            <person name="Lucas J."/>
            <person name="Kovtun M."/>
            <person name="Corcoran D."/>
            <person name="Baugh L.R."/>
            <person name="Kiontke K."/>
            <person name="Gunsalus K."/>
            <person name="Fitch D.H."/>
            <person name="Piano F."/>
        </authorList>
    </citation>
    <scope>NUCLEOTIDE SEQUENCE [LARGE SCALE GENOMIC DNA]</scope>
    <source>
        <strain evidence="6">PF1309</strain>
    </source>
</reference>
<dbReference type="Pfam" id="PF00717">
    <property type="entry name" value="Peptidase_S24"/>
    <property type="match status" value="1"/>
</dbReference>
<evidence type="ECO:0000256" key="2">
    <source>
        <dbReference type="ARBA" id="ARBA00023125"/>
    </source>
</evidence>
<dbReference type="OrthoDB" id="10636823at2759"/>
<sequence length="468" mass="50105">MASASRRSARSATRRPGADSSSSGKAANQTVASPSTVTAMIPADDPAAHHVGHEPGIVDRPPPELAARHLGHAQIAIDLQQQAHASPSREKSYAKVGPVEQDDPRGRLKALADARGDSLAALSAMIGRNAAYLQQFVMRGSPRRLAEDDRRRLADYFGVDEAALGGPQQRRAFTVPRLDVAASAGPGALVDSEIVLGAEALDPALAARLGLREGLTGIVRVRGDSMEPGLIDGDLIVVDRARRSPDTTGAVFVLRVDDAVMVKRVARGRDGLTISSDNPSAPPVPEGTVEPDRDGTGGADRQPCQEADRYLSLHQPDGSAADRAEGDQNAARGGRRSVGHGRALPRPAPGRQRPRLGRAGRQAAQAFTIGRGRRAPIRRHWHGDCRYDWCRVRLRSFSLMVALYVADAQQVAEAAELIATFGDHAPVEAAIRAGHMRDIGNHVHFCRWRQTERLVELLASDEVVGTVH</sequence>
<evidence type="ECO:0000313" key="6">
    <source>
        <dbReference type="EMBL" id="PAV92480.1"/>
    </source>
</evidence>
<feature type="domain" description="Peptidase S24/S26A/S26B/S26C" evidence="5">
    <location>
        <begin position="182"/>
        <end position="284"/>
    </location>
</feature>
<dbReference type="GO" id="GO:0003677">
    <property type="term" value="F:DNA binding"/>
    <property type="evidence" value="ECO:0007669"/>
    <property type="project" value="UniProtKB-KW"/>
</dbReference>
<dbReference type="PANTHER" id="PTHR40661">
    <property type="match status" value="1"/>
</dbReference>
<keyword evidence="7" id="KW-1185">Reference proteome</keyword>
<feature type="region of interest" description="Disordered" evidence="4">
    <location>
        <begin position="271"/>
        <end position="303"/>
    </location>
</feature>
<feature type="compositionally biased region" description="Low complexity" evidence="4">
    <location>
        <begin position="341"/>
        <end position="351"/>
    </location>
</feature>
<dbReference type="SUPFAM" id="SSF51306">
    <property type="entry name" value="LexA/Signal peptidase"/>
    <property type="match status" value="1"/>
</dbReference>
<keyword evidence="1" id="KW-0805">Transcription regulation</keyword>
<dbReference type="Proteomes" id="UP000218231">
    <property type="component" value="Unassembled WGS sequence"/>
</dbReference>
<evidence type="ECO:0000313" key="7">
    <source>
        <dbReference type="Proteomes" id="UP000218231"/>
    </source>
</evidence>
<accession>A0A2A2M230</accession>
<feature type="region of interest" description="Disordered" evidence="4">
    <location>
        <begin position="80"/>
        <end position="102"/>
    </location>
</feature>
<name>A0A2A2M230_9BILA</name>
<dbReference type="Gene3D" id="2.10.109.10">
    <property type="entry name" value="Umud Fragment, subunit A"/>
    <property type="match status" value="1"/>
</dbReference>
<dbReference type="InterPro" id="IPR001387">
    <property type="entry name" value="Cro/C1-type_HTH"/>
</dbReference>
<keyword evidence="2" id="KW-0238">DNA-binding</keyword>
<dbReference type="PANTHER" id="PTHR40661:SF3">
    <property type="entry name" value="FELS-1 PROPHAGE TRANSCRIPTIONAL REGULATOR"/>
    <property type="match status" value="1"/>
</dbReference>
<dbReference type="CDD" id="cd00093">
    <property type="entry name" value="HTH_XRE"/>
    <property type="match status" value="1"/>
</dbReference>
<dbReference type="InterPro" id="IPR036286">
    <property type="entry name" value="LexA/Signal_pep-like_sf"/>
</dbReference>
<gene>
    <name evidence="6" type="ORF">WR25_09604</name>
</gene>
<feature type="compositionally biased region" description="Polar residues" evidence="4">
    <location>
        <begin position="19"/>
        <end position="38"/>
    </location>
</feature>
<dbReference type="InterPro" id="IPR039418">
    <property type="entry name" value="LexA-like"/>
</dbReference>
<proteinExistence type="predicted"/>
<dbReference type="EMBL" id="LIAE01006182">
    <property type="protein sequence ID" value="PAV92480.1"/>
    <property type="molecule type" value="Genomic_DNA"/>
</dbReference>
<keyword evidence="3" id="KW-0804">Transcription</keyword>
<dbReference type="CDD" id="cd06529">
    <property type="entry name" value="S24_LexA-like"/>
    <property type="match status" value="1"/>
</dbReference>
<feature type="compositionally biased region" description="Basic and acidic residues" evidence="4">
    <location>
        <begin position="46"/>
        <end position="55"/>
    </location>
</feature>
<feature type="region of interest" description="Disordered" evidence="4">
    <location>
        <begin position="315"/>
        <end position="364"/>
    </location>
</feature>